<keyword evidence="3 5" id="KW-1133">Transmembrane helix</keyword>
<evidence type="ECO:0000259" key="6">
    <source>
        <dbReference type="PROSITE" id="PS50262"/>
    </source>
</evidence>
<reference evidence="8" key="1">
    <citation type="submission" date="2016-11" db="UniProtKB">
        <authorList>
            <consortium name="WormBaseParasite"/>
        </authorList>
    </citation>
    <scope>IDENTIFICATION</scope>
</reference>
<evidence type="ECO:0000313" key="7">
    <source>
        <dbReference type="Proteomes" id="UP000095282"/>
    </source>
</evidence>
<accession>A0A1I7V2K9</accession>
<keyword evidence="7" id="KW-1185">Reference proteome</keyword>
<feature type="transmembrane region" description="Helical" evidence="5">
    <location>
        <begin position="149"/>
        <end position="167"/>
    </location>
</feature>
<proteinExistence type="predicted"/>
<protein>
    <submittedName>
        <fullName evidence="8">G_PROTEIN_RECEP_F1_2 domain-containing protein</fullName>
    </submittedName>
</protein>
<feature type="transmembrane region" description="Helical" evidence="5">
    <location>
        <begin position="113"/>
        <end position="133"/>
    </location>
</feature>
<evidence type="ECO:0000256" key="2">
    <source>
        <dbReference type="ARBA" id="ARBA00022692"/>
    </source>
</evidence>
<organism evidence="7 8">
    <name type="scientific">Caenorhabditis tropicalis</name>
    <dbReference type="NCBI Taxonomy" id="1561998"/>
    <lineage>
        <taxon>Eukaryota</taxon>
        <taxon>Metazoa</taxon>
        <taxon>Ecdysozoa</taxon>
        <taxon>Nematoda</taxon>
        <taxon>Chromadorea</taxon>
        <taxon>Rhabditida</taxon>
        <taxon>Rhabditina</taxon>
        <taxon>Rhabditomorpha</taxon>
        <taxon>Rhabditoidea</taxon>
        <taxon>Rhabditidae</taxon>
        <taxon>Peloderinae</taxon>
        <taxon>Caenorhabditis</taxon>
    </lineage>
</organism>
<dbReference type="InterPro" id="IPR000276">
    <property type="entry name" value="GPCR_Rhodpsn"/>
</dbReference>
<dbReference type="InterPro" id="IPR017452">
    <property type="entry name" value="GPCR_Rhodpsn_7TM"/>
</dbReference>
<feature type="transmembrane region" description="Helical" evidence="5">
    <location>
        <begin position="201"/>
        <end position="223"/>
    </location>
</feature>
<dbReference type="GO" id="GO:0016020">
    <property type="term" value="C:membrane"/>
    <property type="evidence" value="ECO:0007669"/>
    <property type="project" value="UniProtKB-SubCell"/>
</dbReference>
<dbReference type="PROSITE" id="PS50262">
    <property type="entry name" value="G_PROTEIN_RECEP_F1_2"/>
    <property type="match status" value="1"/>
</dbReference>
<dbReference type="SUPFAM" id="SSF81321">
    <property type="entry name" value="Family A G protein-coupled receptor-like"/>
    <property type="match status" value="1"/>
</dbReference>
<name>A0A1I7V2K9_9PELO</name>
<feature type="transmembrane region" description="Helical" evidence="5">
    <location>
        <begin position="288"/>
        <end position="309"/>
    </location>
</feature>
<dbReference type="PRINTS" id="PR00237">
    <property type="entry name" value="GPCRRHODOPSN"/>
</dbReference>
<evidence type="ECO:0000256" key="4">
    <source>
        <dbReference type="ARBA" id="ARBA00023136"/>
    </source>
</evidence>
<feature type="transmembrane region" description="Helical" evidence="5">
    <location>
        <begin position="244"/>
        <end position="268"/>
    </location>
</feature>
<evidence type="ECO:0000256" key="3">
    <source>
        <dbReference type="ARBA" id="ARBA00022989"/>
    </source>
</evidence>
<evidence type="ECO:0000256" key="5">
    <source>
        <dbReference type="SAM" id="Phobius"/>
    </source>
</evidence>
<evidence type="ECO:0000256" key="1">
    <source>
        <dbReference type="ARBA" id="ARBA00004370"/>
    </source>
</evidence>
<dbReference type="STRING" id="1561998.A0A1I7V2K9"/>
<comment type="subcellular location">
    <subcellularLocation>
        <location evidence="1">Membrane</location>
    </subcellularLocation>
</comment>
<keyword evidence="4 5" id="KW-0472">Membrane</keyword>
<dbReference type="InterPro" id="IPR019427">
    <property type="entry name" value="7TM_GPCR_serpentine_rcpt_Srw"/>
</dbReference>
<evidence type="ECO:0000313" key="8">
    <source>
        <dbReference type="WBParaSite" id="Csp11.Scaffold630.g21761.t3"/>
    </source>
</evidence>
<dbReference type="Gene3D" id="1.20.1070.10">
    <property type="entry name" value="Rhodopsin 7-helix transmembrane proteins"/>
    <property type="match status" value="1"/>
</dbReference>
<keyword evidence="2 5" id="KW-0812">Transmembrane</keyword>
<dbReference type="WBParaSite" id="Csp11.Scaffold630.g21761.t3">
    <property type="protein sequence ID" value="Csp11.Scaffold630.g21761.t3"/>
    <property type="gene ID" value="Csp11.Scaffold630.g21761"/>
</dbReference>
<sequence>MTPSDSGNATISILEVTEVVNGIGNHVHQTNFVFSCISIVINLFHLLVLSRKSMKTSSTNIILIGLSISDLCIMLTTVYKHYLMTDQESSDCVTADTRVKVYLDLSIWSIQTIFRRCGCWLGVLMATVRFIIVKKLTLSRYGNWSEPRVGWVMVFVVFCISSIQTIFSQSRWLVVENRSIPLPVNFNDQIVLRSYTMFDAIVTKFIPCFAFPVLTIALLRVLRKMKEAGGSSGRSSSGEEKKELTTKLIVFMTIAFFITEAPLGGIYLVKALYDRNDPITLLSTDLVVYFSMLVTINSILHPVFCVMMSSQYRNTIRRMCGVKPAAKMSSARNKTSVVSVQGIQMT</sequence>
<feature type="transmembrane region" description="Helical" evidence="5">
    <location>
        <begin position="32"/>
        <end position="49"/>
    </location>
</feature>
<dbReference type="Pfam" id="PF10324">
    <property type="entry name" value="7TM_GPCR_Srw"/>
    <property type="match status" value="1"/>
</dbReference>
<feature type="transmembrane region" description="Helical" evidence="5">
    <location>
        <begin position="61"/>
        <end position="79"/>
    </location>
</feature>
<dbReference type="CDD" id="cd14978">
    <property type="entry name" value="7tmA_FMRFamide_R-like"/>
    <property type="match status" value="1"/>
</dbReference>
<feature type="domain" description="G-protein coupled receptors family 1 profile" evidence="6">
    <location>
        <begin position="41"/>
        <end position="305"/>
    </location>
</feature>
<dbReference type="PANTHER" id="PTHR47164">
    <property type="entry name" value="SERPENTINE RECEPTOR, CLASS W-RELATED"/>
    <property type="match status" value="1"/>
</dbReference>
<dbReference type="GO" id="GO:0008528">
    <property type="term" value="F:G protein-coupled peptide receptor activity"/>
    <property type="evidence" value="ECO:0007669"/>
    <property type="project" value="InterPro"/>
</dbReference>
<dbReference type="Proteomes" id="UP000095282">
    <property type="component" value="Unplaced"/>
</dbReference>
<dbReference type="AlphaFoldDB" id="A0A1I7V2K9"/>
<dbReference type="PANTHER" id="PTHR47164:SF2">
    <property type="entry name" value="G-PROTEIN COUPLED RECEPTORS FAMILY 1 PROFILE DOMAIN-CONTAINING PROTEIN"/>
    <property type="match status" value="1"/>
</dbReference>